<evidence type="ECO:0000313" key="2">
    <source>
        <dbReference type="EMBL" id="KAJ1211816.1"/>
    </source>
</evidence>
<evidence type="ECO:0000313" key="3">
    <source>
        <dbReference type="Proteomes" id="UP001066276"/>
    </source>
</evidence>
<proteinExistence type="predicted"/>
<feature type="region of interest" description="Disordered" evidence="1">
    <location>
        <begin position="1"/>
        <end position="51"/>
    </location>
</feature>
<comment type="caution">
    <text evidence="2">The sequence shown here is derived from an EMBL/GenBank/DDBJ whole genome shotgun (WGS) entry which is preliminary data.</text>
</comment>
<evidence type="ECO:0000256" key="1">
    <source>
        <dbReference type="SAM" id="MobiDB-lite"/>
    </source>
</evidence>
<feature type="compositionally biased region" description="Pro residues" evidence="1">
    <location>
        <begin position="38"/>
        <end position="51"/>
    </location>
</feature>
<dbReference type="AlphaFoldDB" id="A0AAV7WGR6"/>
<gene>
    <name evidence="2" type="ORF">NDU88_007164</name>
</gene>
<protein>
    <submittedName>
        <fullName evidence="2">Uncharacterized protein</fullName>
    </submittedName>
</protein>
<accession>A0AAV7WGR6</accession>
<keyword evidence="3" id="KW-1185">Reference proteome</keyword>
<organism evidence="2 3">
    <name type="scientific">Pleurodeles waltl</name>
    <name type="common">Iberian ribbed newt</name>
    <dbReference type="NCBI Taxonomy" id="8319"/>
    <lineage>
        <taxon>Eukaryota</taxon>
        <taxon>Metazoa</taxon>
        <taxon>Chordata</taxon>
        <taxon>Craniata</taxon>
        <taxon>Vertebrata</taxon>
        <taxon>Euteleostomi</taxon>
        <taxon>Amphibia</taxon>
        <taxon>Batrachia</taxon>
        <taxon>Caudata</taxon>
        <taxon>Salamandroidea</taxon>
        <taxon>Salamandridae</taxon>
        <taxon>Pleurodelinae</taxon>
        <taxon>Pleurodeles</taxon>
    </lineage>
</organism>
<reference evidence="2" key="1">
    <citation type="journal article" date="2022" name="bioRxiv">
        <title>Sequencing and chromosome-scale assembly of the giantPleurodeles waltlgenome.</title>
        <authorList>
            <person name="Brown T."/>
            <person name="Elewa A."/>
            <person name="Iarovenko S."/>
            <person name="Subramanian E."/>
            <person name="Araus A.J."/>
            <person name="Petzold A."/>
            <person name="Susuki M."/>
            <person name="Suzuki K.-i.T."/>
            <person name="Hayashi T."/>
            <person name="Toyoda A."/>
            <person name="Oliveira C."/>
            <person name="Osipova E."/>
            <person name="Leigh N.D."/>
            <person name="Simon A."/>
            <person name="Yun M.H."/>
        </authorList>
    </citation>
    <scope>NUCLEOTIDE SEQUENCE</scope>
    <source>
        <strain evidence="2">20211129_DDA</strain>
        <tissue evidence="2">Liver</tissue>
    </source>
</reference>
<sequence length="51" mass="5833">VSLQDSLYSSLRRKREAEGSKGEWCIDPLSRDPTVRPLWPPGPQPPRRSTE</sequence>
<feature type="non-terminal residue" evidence="2">
    <location>
        <position position="1"/>
    </location>
</feature>
<dbReference type="EMBL" id="JANPWB010000002">
    <property type="protein sequence ID" value="KAJ1211816.1"/>
    <property type="molecule type" value="Genomic_DNA"/>
</dbReference>
<dbReference type="Proteomes" id="UP001066276">
    <property type="component" value="Chromosome 1_2"/>
</dbReference>
<name>A0AAV7WGR6_PLEWA</name>